<accession>A0A2P7YYT4</accession>
<protein>
    <submittedName>
        <fullName evidence="2">Uncharacterized protein</fullName>
    </submittedName>
</protein>
<feature type="compositionally biased region" description="Polar residues" evidence="1">
    <location>
        <begin position="1"/>
        <end position="18"/>
    </location>
</feature>
<evidence type="ECO:0000256" key="1">
    <source>
        <dbReference type="SAM" id="MobiDB-lite"/>
    </source>
</evidence>
<sequence>MTEATGTKNPEGSETASESKVAGLSTPALTNGEFIDASSELPPKEEEKESQNPSIIEIAGDLEANIKRMMEMMEKNDTEVSRRLDDLGDRIEVLRRKCATSSQEK</sequence>
<dbReference type="VEuPathDB" id="FungiDB:C7M61_000786"/>
<proteinExistence type="predicted"/>
<dbReference type="RefSeq" id="XP_024715813.1">
    <property type="nucleotide sequence ID" value="XM_024856214.1"/>
</dbReference>
<dbReference type="EMBL" id="PYFQ01000001">
    <property type="protein sequence ID" value="PSK41114.1"/>
    <property type="molecule type" value="Genomic_DNA"/>
</dbReference>
<feature type="region of interest" description="Disordered" evidence="1">
    <location>
        <begin position="1"/>
        <end position="56"/>
    </location>
</feature>
<evidence type="ECO:0000313" key="3">
    <source>
        <dbReference type="Proteomes" id="UP000241107"/>
    </source>
</evidence>
<keyword evidence="3" id="KW-1185">Reference proteome</keyword>
<gene>
    <name evidence="2" type="ORF">C7M61_000786</name>
</gene>
<dbReference type="OrthoDB" id="4094942at2759"/>
<evidence type="ECO:0000313" key="2">
    <source>
        <dbReference type="EMBL" id="PSK41114.1"/>
    </source>
</evidence>
<dbReference type="Proteomes" id="UP000241107">
    <property type="component" value="Unassembled WGS sequence"/>
</dbReference>
<comment type="caution">
    <text evidence="2">The sequence shown here is derived from an EMBL/GenBank/DDBJ whole genome shotgun (WGS) entry which is preliminary data.</text>
</comment>
<dbReference type="GeneID" id="36564178"/>
<reference evidence="2 3" key="1">
    <citation type="submission" date="2018-03" db="EMBL/GenBank/DDBJ databases">
        <title>Candida pseudohaemulonii genome assembly and annotation.</title>
        <authorList>
            <person name="Munoz J.F."/>
            <person name="Gade L.G."/>
            <person name="Chow N.A."/>
            <person name="Litvintseva A.P."/>
            <person name="Loparev V.N."/>
            <person name="Cuomo C.A."/>
        </authorList>
    </citation>
    <scope>NUCLEOTIDE SEQUENCE [LARGE SCALE GENOMIC DNA]</scope>
    <source>
        <strain evidence="2 3">B12108</strain>
    </source>
</reference>
<dbReference type="AlphaFoldDB" id="A0A2P7YYT4"/>
<name>A0A2P7YYT4_9ASCO</name>
<organism evidence="2 3">
    <name type="scientific">Candidozyma pseudohaemuli</name>
    <dbReference type="NCBI Taxonomy" id="418784"/>
    <lineage>
        <taxon>Eukaryota</taxon>
        <taxon>Fungi</taxon>
        <taxon>Dikarya</taxon>
        <taxon>Ascomycota</taxon>
        <taxon>Saccharomycotina</taxon>
        <taxon>Pichiomycetes</taxon>
        <taxon>Metschnikowiaceae</taxon>
        <taxon>Candidozyma</taxon>
    </lineage>
</organism>